<dbReference type="KEGG" id="mnt:21408824"/>
<evidence type="ECO:0000313" key="6">
    <source>
        <dbReference type="Proteomes" id="UP000030645"/>
    </source>
</evidence>
<dbReference type="AlphaFoldDB" id="W9RGD0"/>
<organism evidence="5 6">
    <name type="scientific">Morus notabilis</name>
    <dbReference type="NCBI Taxonomy" id="981085"/>
    <lineage>
        <taxon>Eukaryota</taxon>
        <taxon>Viridiplantae</taxon>
        <taxon>Streptophyta</taxon>
        <taxon>Embryophyta</taxon>
        <taxon>Tracheophyta</taxon>
        <taxon>Spermatophyta</taxon>
        <taxon>Magnoliopsida</taxon>
        <taxon>eudicotyledons</taxon>
        <taxon>Gunneridae</taxon>
        <taxon>Pentapetalae</taxon>
        <taxon>rosids</taxon>
        <taxon>fabids</taxon>
        <taxon>Rosales</taxon>
        <taxon>Moraceae</taxon>
        <taxon>Moreae</taxon>
        <taxon>Morus</taxon>
    </lineage>
</organism>
<evidence type="ECO:0000256" key="3">
    <source>
        <dbReference type="ARBA" id="ARBA00038471"/>
    </source>
</evidence>
<keyword evidence="2" id="KW-1015">Disulfide bond</keyword>
<dbReference type="InterPro" id="IPR006501">
    <property type="entry name" value="Pectinesterase_inhib_dom"/>
</dbReference>
<reference evidence="6" key="1">
    <citation type="submission" date="2013-01" db="EMBL/GenBank/DDBJ databases">
        <title>Draft Genome Sequence of a Mulberry Tree, Morus notabilis C.K. Schneid.</title>
        <authorList>
            <person name="He N."/>
            <person name="Zhao S."/>
        </authorList>
    </citation>
    <scope>NUCLEOTIDE SEQUENCE</scope>
</reference>
<evidence type="ECO:0000313" key="5">
    <source>
        <dbReference type="EMBL" id="EXB75679.1"/>
    </source>
</evidence>
<dbReference type="eggNOG" id="ENOG502S67R">
    <property type="taxonomic scope" value="Eukaryota"/>
</dbReference>
<dbReference type="GO" id="GO:0004857">
    <property type="term" value="F:enzyme inhibitor activity"/>
    <property type="evidence" value="ECO:0007669"/>
    <property type="project" value="InterPro"/>
</dbReference>
<dbReference type="PANTHER" id="PTHR36710">
    <property type="entry name" value="PECTINESTERASE INHIBITOR-LIKE"/>
    <property type="match status" value="1"/>
</dbReference>
<feature type="domain" description="Pectinesterase inhibitor" evidence="4">
    <location>
        <begin position="2"/>
        <end position="144"/>
    </location>
</feature>
<sequence length="151" mass="16257">MDANDLFEQTCKRTTNYGLCISFLRSNPRSSGADVRGLALIMVGVIEAKAKGTLSQIKDLIKASPQRDDKQPLSSCAEYYDAILSGDVPEAIQALKTGNYKFAEQGSNNAALEANMCENRFSGKSPLTKMNKLVHDVAVVAAAITRVLLTG</sequence>
<dbReference type="EMBL" id="KE344683">
    <property type="protein sequence ID" value="EXB75679.1"/>
    <property type="molecule type" value="Genomic_DNA"/>
</dbReference>
<dbReference type="InterPro" id="IPR052421">
    <property type="entry name" value="PCW_Enzyme_Inhibitor"/>
</dbReference>
<dbReference type="OrthoDB" id="1918674at2759"/>
<dbReference type="PANTHER" id="PTHR36710:SF13">
    <property type="entry name" value="PUTATIVE-RELATED"/>
    <property type="match status" value="1"/>
</dbReference>
<dbReference type="Pfam" id="PF04043">
    <property type="entry name" value="PMEI"/>
    <property type="match status" value="1"/>
</dbReference>
<accession>W9RGD0</accession>
<dbReference type="SMART" id="SM00856">
    <property type="entry name" value="PMEI"/>
    <property type="match status" value="1"/>
</dbReference>
<comment type="similarity">
    <text evidence="3">Belongs to the PMEI family.</text>
</comment>
<name>W9RGD0_9ROSA</name>
<dbReference type="Proteomes" id="UP000030645">
    <property type="component" value="Unassembled WGS sequence"/>
</dbReference>
<dbReference type="NCBIfam" id="TIGR01614">
    <property type="entry name" value="PME_inhib"/>
    <property type="match status" value="1"/>
</dbReference>
<evidence type="ECO:0000256" key="2">
    <source>
        <dbReference type="ARBA" id="ARBA00023157"/>
    </source>
</evidence>
<dbReference type="Gene3D" id="1.20.140.40">
    <property type="entry name" value="Invertase/pectin methylesterase inhibitor family protein"/>
    <property type="match status" value="1"/>
</dbReference>
<dbReference type="InterPro" id="IPR034087">
    <property type="entry name" value="C/VIF1"/>
</dbReference>
<dbReference type="SUPFAM" id="SSF101148">
    <property type="entry name" value="Plant invertase/pectin methylesterase inhibitor"/>
    <property type="match status" value="1"/>
</dbReference>
<dbReference type="STRING" id="981085.W9RGD0"/>
<proteinExistence type="inferred from homology"/>
<gene>
    <name evidence="5" type="ORF">L484_026157</name>
</gene>
<keyword evidence="1" id="KW-0732">Signal</keyword>
<evidence type="ECO:0000259" key="4">
    <source>
        <dbReference type="SMART" id="SM00856"/>
    </source>
</evidence>
<dbReference type="CDD" id="cd15796">
    <property type="entry name" value="CIF_like"/>
    <property type="match status" value="1"/>
</dbReference>
<keyword evidence="6" id="KW-1185">Reference proteome</keyword>
<evidence type="ECO:0000256" key="1">
    <source>
        <dbReference type="ARBA" id="ARBA00022729"/>
    </source>
</evidence>
<dbReference type="InterPro" id="IPR035513">
    <property type="entry name" value="Invertase/methylesterase_inhib"/>
</dbReference>
<dbReference type="FunFam" id="1.20.140.40:FF:000009">
    <property type="entry name" value="Invertase/pectin methylesterase inhibitor family protein"/>
    <property type="match status" value="1"/>
</dbReference>
<protein>
    <submittedName>
        <fullName evidence="5">Pectinesterase inhibitor 2</fullName>
    </submittedName>
</protein>